<evidence type="ECO:0000256" key="1">
    <source>
        <dbReference type="ARBA" id="ARBA00007116"/>
    </source>
</evidence>
<evidence type="ECO:0000256" key="6">
    <source>
        <dbReference type="ARBA" id="ARBA00035197"/>
    </source>
</evidence>
<evidence type="ECO:0000256" key="8">
    <source>
        <dbReference type="SAM" id="MobiDB-lite"/>
    </source>
</evidence>
<evidence type="ECO:0000256" key="3">
    <source>
        <dbReference type="ARBA" id="ARBA00022884"/>
    </source>
</evidence>
<dbReference type="HAMAP" id="MF_01337_B">
    <property type="entry name" value="Ribosomal_uL18_B"/>
    <property type="match status" value="1"/>
</dbReference>
<feature type="region of interest" description="Disordered" evidence="8">
    <location>
        <begin position="130"/>
        <end position="173"/>
    </location>
</feature>
<gene>
    <name evidence="7" type="primary">rplR</name>
    <name evidence="9" type="ORF">J8F10_32755</name>
</gene>
<dbReference type="Proteomes" id="UP000676565">
    <property type="component" value="Unassembled WGS sequence"/>
</dbReference>
<dbReference type="NCBIfam" id="TIGR00060">
    <property type="entry name" value="L18_bact"/>
    <property type="match status" value="1"/>
</dbReference>
<keyword evidence="5 7" id="KW-0687">Ribonucleoprotein</keyword>
<feature type="compositionally biased region" description="Basic and acidic residues" evidence="8">
    <location>
        <begin position="139"/>
        <end position="173"/>
    </location>
</feature>
<dbReference type="InterPro" id="IPR057268">
    <property type="entry name" value="Ribosomal_L18"/>
</dbReference>
<reference evidence="9 10" key="1">
    <citation type="submission" date="2021-04" db="EMBL/GenBank/DDBJ databases">
        <authorList>
            <person name="Ivanova A."/>
        </authorList>
    </citation>
    <scope>NUCLEOTIDE SEQUENCE [LARGE SCALE GENOMIC DNA]</scope>
    <source>
        <strain evidence="9 10">G18</strain>
    </source>
</reference>
<dbReference type="InterPro" id="IPR005484">
    <property type="entry name" value="Ribosomal_uL18_bac/plant/anim"/>
</dbReference>
<dbReference type="SUPFAM" id="SSF53137">
    <property type="entry name" value="Translational machinery components"/>
    <property type="match status" value="1"/>
</dbReference>
<dbReference type="GO" id="GO:0005840">
    <property type="term" value="C:ribosome"/>
    <property type="evidence" value="ECO:0007669"/>
    <property type="project" value="UniProtKB-KW"/>
</dbReference>
<keyword evidence="3 7" id="KW-0694">RNA-binding</keyword>
<evidence type="ECO:0000256" key="4">
    <source>
        <dbReference type="ARBA" id="ARBA00022980"/>
    </source>
</evidence>
<accession>A0ABS5C213</accession>
<dbReference type="Gene3D" id="3.30.420.100">
    <property type="match status" value="1"/>
</dbReference>
<dbReference type="CDD" id="cd00432">
    <property type="entry name" value="Ribosomal_L18_L5e"/>
    <property type="match status" value="1"/>
</dbReference>
<comment type="caution">
    <text evidence="9">The sequence shown here is derived from an EMBL/GenBank/DDBJ whole genome shotgun (WGS) entry which is preliminary data.</text>
</comment>
<dbReference type="PANTHER" id="PTHR12899:SF3">
    <property type="entry name" value="LARGE RIBOSOMAL SUBUNIT PROTEIN UL18M"/>
    <property type="match status" value="1"/>
</dbReference>
<evidence type="ECO:0000313" key="9">
    <source>
        <dbReference type="EMBL" id="MBP3960024.1"/>
    </source>
</evidence>
<keyword evidence="4 7" id="KW-0689">Ribosomal protein</keyword>
<evidence type="ECO:0000256" key="7">
    <source>
        <dbReference type="HAMAP-Rule" id="MF_01337"/>
    </source>
</evidence>
<evidence type="ECO:0000256" key="2">
    <source>
        <dbReference type="ARBA" id="ARBA00022730"/>
    </source>
</evidence>
<evidence type="ECO:0000313" key="10">
    <source>
        <dbReference type="Proteomes" id="UP000676565"/>
    </source>
</evidence>
<name>A0ABS5C213_9BACT</name>
<dbReference type="PANTHER" id="PTHR12899">
    <property type="entry name" value="39S RIBOSOMAL PROTEIN L18, MITOCHONDRIAL"/>
    <property type="match status" value="1"/>
</dbReference>
<evidence type="ECO:0000256" key="5">
    <source>
        <dbReference type="ARBA" id="ARBA00023274"/>
    </source>
</evidence>
<organism evidence="9 10">
    <name type="scientific">Gemmata palustris</name>
    <dbReference type="NCBI Taxonomy" id="2822762"/>
    <lineage>
        <taxon>Bacteria</taxon>
        <taxon>Pseudomonadati</taxon>
        <taxon>Planctomycetota</taxon>
        <taxon>Planctomycetia</taxon>
        <taxon>Gemmatales</taxon>
        <taxon>Gemmataceae</taxon>
        <taxon>Gemmata</taxon>
    </lineage>
</organism>
<comment type="subunit">
    <text evidence="7">Part of the 50S ribosomal subunit; part of the 5S rRNA/L5/L18/L25 subcomplex. Contacts the 5S and 23S rRNAs.</text>
</comment>
<dbReference type="EMBL" id="JAGKQQ010000001">
    <property type="protein sequence ID" value="MBP3960024.1"/>
    <property type="molecule type" value="Genomic_DNA"/>
</dbReference>
<proteinExistence type="inferred from homology"/>
<keyword evidence="10" id="KW-1185">Reference proteome</keyword>
<dbReference type="Pfam" id="PF00861">
    <property type="entry name" value="Ribosomal_L18p"/>
    <property type="match status" value="1"/>
</dbReference>
<dbReference type="InterPro" id="IPR004389">
    <property type="entry name" value="Ribosomal_uL18_bac-type"/>
</dbReference>
<protein>
    <recommendedName>
        <fullName evidence="6 7">Large ribosomal subunit protein uL18</fullName>
    </recommendedName>
</protein>
<comment type="function">
    <text evidence="7">This is one of the proteins that bind and probably mediate the attachment of the 5S RNA into the large ribosomal subunit, where it forms part of the central protuberance.</text>
</comment>
<sequence length="173" mass="18353">MNAQKHKLKRAERRRYRVRKIIYGTPAKPRLSVNRSNLHISAQLIDDLNGVTLAAATSQGKASGLKHGGNVKAAAEVGKKLAEAAKAKGITVASFDRGAFRFHGRIAALAVAATEAGLVCTDLESMKAKLAPKAASEAPADKKADKPKDAKPKGEGKPKGEFAMKKKSEGDKK</sequence>
<comment type="similarity">
    <text evidence="1 7">Belongs to the universal ribosomal protein uL18 family.</text>
</comment>
<keyword evidence="2 7" id="KW-0699">rRNA-binding</keyword>